<keyword evidence="2" id="KW-1185">Reference proteome</keyword>
<evidence type="ECO:0000313" key="2">
    <source>
        <dbReference type="Proteomes" id="UP000823674"/>
    </source>
</evidence>
<accession>A0ABQ7MER9</accession>
<evidence type="ECO:0000313" key="1">
    <source>
        <dbReference type="EMBL" id="KAG5396431.1"/>
    </source>
</evidence>
<dbReference type="EMBL" id="JADBGQ010000005">
    <property type="protein sequence ID" value="KAG5396431.1"/>
    <property type="molecule type" value="Genomic_DNA"/>
</dbReference>
<proteinExistence type="predicted"/>
<dbReference type="Proteomes" id="UP000823674">
    <property type="component" value="Chromosome A05"/>
</dbReference>
<gene>
    <name evidence="1" type="primary">A05g501620.1_BraROA</name>
    <name evidence="1" type="ORF">IGI04_018245</name>
</gene>
<name>A0ABQ7MER9_BRACM</name>
<reference evidence="1 2" key="1">
    <citation type="submission" date="2021-03" db="EMBL/GenBank/DDBJ databases">
        <authorList>
            <person name="King G.J."/>
            <person name="Bancroft I."/>
            <person name="Baten A."/>
            <person name="Bloomfield J."/>
            <person name="Borpatragohain P."/>
            <person name="He Z."/>
            <person name="Irish N."/>
            <person name="Irwin J."/>
            <person name="Liu K."/>
            <person name="Mauleon R.P."/>
            <person name="Moore J."/>
            <person name="Morris R."/>
            <person name="Ostergaard L."/>
            <person name="Wang B."/>
            <person name="Wells R."/>
        </authorList>
    </citation>
    <scope>NUCLEOTIDE SEQUENCE [LARGE SCALE GENOMIC DNA]</scope>
    <source>
        <strain evidence="1">R-o-18</strain>
        <tissue evidence="1">Leaf</tissue>
    </source>
</reference>
<comment type="caution">
    <text evidence="1">The sequence shown here is derived from an EMBL/GenBank/DDBJ whole genome shotgun (WGS) entry which is preliminary data.</text>
</comment>
<protein>
    <submittedName>
        <fullName evidence="1">Uncharacterized protein</fullName>
    </submittedName>
</protein>
<sequence>MVDAAILLSLCGSSALGFAASLVGSLLEGLPFERRHRRVKALSRAVGGAVASRFEGAYLSVARGNWLSISDLLVSLGLSASRCLASY</sequence>
<organism evidence="1 2">
    <name type="scientific">Brassica rapa subsp. trilocularis</name>
    <dbReference type="NCBI Taxonomy" id="1813537"/>
    <lineage>
        <taxon>Eukaryota</taxon>
        <taxon>Viridiplantae</taxon>
        <taxon>Streptophyta</taxon>
        <taxon>Embryophyta</taxon>
        <taxon>Tracheophyta</taxon>
        <taxon>Spermatophyta</taxon>
        <taxon>Magnoliopsida</taxon>
        <taxon>eudicotyledons</taxon>
        <taxon>Gunneridae</taxon>
        <taxon>Pentapetalae</taxon>
        <taxon>rosids</taxon>
        <taxon>malvids</taxon>
        <taxon>Brassicales</taxon>
        <taxon>Brassicaceae</taxon>
        <taxon>Brassiceae</taxon>
        <taxon>Brassica</taxon>
    </lineage>
</organism>